<accession>A0ACC5X4H0</accession>
<protein>
    <submittedName>
        <fullName evidence="1">Uncharacterized protein</fullName>
    </submittedName>
</protein>
<dbReference type="EMBL" id="CM040467">
    <property type="protein sequence ID" value="MCI4386015.1"/>
    <property type="molecule type" value="Genomic_DNA"/>
</dbReference>
<name>A0ACC5X4H0_PANGG</name>
<proteinExistence type="predicted"/>
<evidence type="ECO:0000313" key="2">
    <source>
        <dbReference type="Proteomes" id="UP000829447"/>
    </source>
</evidence>
<comment type="caution">
    <text evidence="1">The sequence shown here is derived from an EMBL/GenBank/DDBJ whole genome shotgun (WGS) entry which is preliminary data.</text>
</comment>
<organism evidence="1 2">
    <name type="scientific">Pangasianodon gigas</name>
    <name type="common">Mekong giant catfish</name>
    <name type="synonym">Pangasius gigas</name>
    <dbReference type="NCBI Taxonomy" id="30993"/>
    <lineage>
        <taxon>Eukaryota</taxon>
        <taxon>Metazoa</taxon>
        <taxon>Chordata</taxon>
        <taxon>Craniata</taxon>
        <taxon>Vertebrata</taxon>
        <taxon>Euteleostomi</taxon>
        <taxon>Actinopterygii</taxon>
        <taxon>Neopterygii</taxon>
        <taxon>Teleostei</taxon>
        <taxon>Ostariophysi</taxon>
        <taxon>Siluriformes</taxon>
        <taxon>Pangasiidae</taxon>
        <taxon>Pangasianodon</taxon>
    </lineage>
</organism>
<gene>
    <name evidence="1" type="ORF">PGIGA_G00057210</name>
</gene>
<reference evidence="1 2" key="1">
    <citation type="journal article" date="2022" name="bioRxiv">
        <title>An ancient truncated duplication of the anti-Mullerian hormone receptor type 2 gene is a potential conserved master sex determinant in the Pangasiidae catfish family.</title>
        <authorList>
            <person name="Wen M."/>
            <person name="Pan Q."/>
            <person name="Jouanno E."/>
            <person name="Montfort J."/>
            <person name="Zahm M."/>
            <person name="Cabau C."/>
            <person name="Klopp C."/>
            <person name="Iampietro C."/>
            <person name="Roques C."/>
            <person name="Bouchez O."/>
            <person name="Castinel A."/>
            <person name="Donnadieu C."/>
            <person name="Parrinello H."/>
            <person name="Poncet C."/>
            <person name="Belmonte E."/>
            <person name="Gautier V."/>
            <person name="Avarre J.-C."/>
            <person name="Dugue R."/>
            <person name="Gustiano R."/>
            <person name="Ha T.T.T."/>
            <person name="Campet M."/>
            <person name="Sriphairoj K."/>
            <person name="Ribolli J."/>
            <person name="de Almeida F.L."/>
            <person name="Desvignes T."/>
            <person name="Postlethwait J.H."/>
            <person name="Bucao C.F."/>
            <person name="Robinson-Rechavi M."/>
            <person name="Bobe J."/>
            <person name="Herpin A."/>
            <person name="Guiguen Y."/>
        </authorList>
    </citation>
    <scope>NUCLEOTIDE SEQUENCE [LARGE SCALE GENOMIC DNA]</scope>
    <source>
        <strain evidence="1">YG-Dec2019</strain>
    </source>
</reference>
<dbReference type="Proteomes" id="UP000829447">
    <property type="component" value="Linkage Group LG14"/>
</dbReference>
<evidence type="ECO:0000313" key="1">
    <source>
        <dbReference type="EMBL" id="MCI4386015.1"/>
    </source>
</evidence>
<keyword evidence="2" id="KW-1185">Reference proteome</keyword>
<sequence>MSHMAPPTSFRAEPAGNRTDQLTCNTTVKIWILFLHMSTVGYKFLVMEIYLRYDLCRGRFVWRDRREKSTSGKSVHKRKNRSFSSTAVRLVKCFQCTSLISNLMAVESCSLEIQKRRVELVENWSKCLNPLLDHLFDVGAVTEEDLSFIKGGGLLGERDCMRTLLDVLQGRGEEPCQAFLLLLSNFEASNFIRTSNLSVKDPVSIHLQRHKDILARQHTPGNYLGSTSGLPKADWFTDITFSRQTGRQVPVHFQHETSVVGDAFRAGRAEARGHGETCSFKDVYQSLLSDSGDGVALLSGVAGSGKTTVIKRLVQEWAVDADTQKIILPLSFRELSLITEPQSLQVLLSDHYSHLKPILPELMTSNQGQLLLILDGLDEFCFPLDFERTPKCSDPERELSVGAMVVNLIKGNLLPDIAILLTSRPHAVAKVPQLLVNQFYSVLGFSPAQQRQYFERSCSSSQIAATVWGFVSSHKPLQLMCHIPAFCWIVSTALHNGASCLFSDNVPQGGESQTSASEEVEEDQCPTSSEPNTVINNSHAIGSRPVTITEIYCCFFKTILLFHVGGCVEGMHLNRLQDAPRVLKETEAKLRCLGALAFKGLLERRFVFDSSDLASFSLDCSELLRAFLVEILKEDRSSLTYEKNFQFIHTSVQEFLAALFYVLESLSGSDPFTGLKPKVGLLAPAMHTHLMSVISKLRRPKHLLRRRIKKALHWGERHQSGHLDLFCRFVSGLLVPKTRFILNGLFCDEPRSYLASCVPLPYASPQFVLQLLHSQLHSPSLSPERQLNVCHCLYEAQDPGLPQRLQAWLKLLSQDGMGQCTLASKDWSELAFLLQLSPDLQTLSLDAQGLNAEGLRRLLPVLPLFSTLRLAQNPLGPEGAEVLSLALQSPDCHIERLWVVSTGLGCEGVKILAEGLKKNHTVVDLRMAINNIGDIGAASLAELLKTNRTLKDIRLRDNVVTDKGAELLKAALMENTTLEFLWLFDNKFSKEGVQQLKEFSKNRPNLDIKVCY</sequence>